<comment type="caution">
    <text evidence="2">The sequence shown here is derived from an EMBL/GenBank/DDBJ whole genome shotgun (WGS) entry which is preliminary data.</text>
</comment>
<sequence>MKKWLLDTYKPDYFDPFTGICSIFLEPNDIPFKPPIVKKKRNRVGTHITPMSCVMDSFREECKKDKSRKEEIVPSLPVQTYSPPPASKMLPNPQNTVIIARLSYSTDEHTLRDEMEKWGRVCATKLIRKLNPKEIEEKEALKQRELEHIIDHKEEENDSEYKESDIKSKSQPPQPPSSSSGGIPPPPPQMPFVPADTVTSSLSSFSAGEPLGYAF</sequence>
<dbReference type="Proteomes" id="UP001057375">
    <property type="component" value="Unassembled WGS sequence"/>
</dbReference>
<feature type="compositionally biased region" description="Polar residues" evidence="1">
    <location>
        <begin position="197"/>
        <end position="206"/>
    </location>
</feature>
<feature type="region of interest" description="Disordered" evidence="1">
    <location>
        <begin position="149"/>
        <end position="215"/>
    </location>
</feature>
<dbReference type="InterPro" id="IPR035979">
    <property type="entry name" value="RBD_domain_sf"/>
</dbReference>
<gene>
    <name evidence="2" type="ORF">ADUPG1_009585</name>
</gene>
<evidence type="ECO:0000256" key="1">
    <source>
        <dbReference type="SAM" id="MobiDB-lite"/>
    </source>
</evidence>
<organism evidence="2 3">
    <name type="scientific">Aduncisulcus paluster</name>
    <dbReference type="NCBI Taxonomy" id="2918883"/>
    <lineage>
        <taxon>Eukaryota</taxon>
        <taxon>Metamonada</taxon>
        <taxon>Carpediemonas-like organisms</taxon>
        <taxon>Aduncisulcus</taxon>
    </lineage>
</organism>
<name>A0ABQ5KW31_9EUKA</name>
<dbReference type="EMBL" id="BQXS01011278">
    <property type="protein sequence ID" value="GKT36665.1"/>
    <property type="molecule type" value="Genomic_DNA"/>
</dbReference>
<evidence type="ECO:0000313" key="2">
    <source>
        <dbReference type="EMBL" id="GKT36665.1"/>
    </source>
</evidence>
<evidence type="ECO:0000313" key="3">
    <source>
        <dbReference type="Proteomes" id="UP001057375"/>
    </source>
</evidence>
<proteinExistence type="predicted"/>
<reference evidence="2" key="1">
    <citation type="submission" date="2022-03" db="EMBL/GenBank/DDBJ databases">
        <title>Draft genome sequence of Aduncisulcus paluster, a free-living microaerophilic Fornicata.</title>
        <authorList>
            <person name="Yuyama I."/>
            <person name="Kume K."/>
            <person name="Tamura T."/>
            <person name="Inagaki Y."/>
            <person name="Hashimoto T."/>
        </authorList>
    </citation>
    <scope>NUCLEOTIDE SEQUENCE</scope>
    <source>
        <strain evidence="2">NY0171</strain>
    </source>
</reference>
<feature type="non-terminal residue" evidence="2">
    <location>
        <position position="215"/>
    </location>
</feature>
<accession>A0ABQ5KW31</accession>
<dbReference type="SUPFAM" id="SSF54928">
    <property type="entry name" value="RNA-binding domain, RBD"/>
    <property type="match status" value="1"/>
</dbReference>
<keyword evidence="3" id="KW-1185">Reference proteome</keyword>
<protein>
    <submittedName>
        <fullName evidence="2">Uncharacterized protein</fullName>
    </submittedName>
</protein>
<feature type="compositionally biased region" description="Basic and acidic residues" evidence="1">
    <location>
        <begin position="149"/>
        <end position="168"/>
    </location>
</feature>